<reference evidence="1 2" key="2">
    <citation type="journal article" date="2022" name="Mol. Ecol. Resour.">
        <title>The genomes of chicory, endive, great burdock and yacon provide insights into Asteraceae paleo-polyploidization history and plant inulin production.</title>
        <authorList>
            <person name="Fan W."/>
            <person name="Wang S."/>
            <person name="Wang H."/>
            <person name="Wang A."/>
            <person name="Jiang F."/>
            <person name="Liu H."/>
            <person name="Zhao H."/>
            <person name="Xu D."/>
            <person name="Zhang Y."/>
        </authorList>
    </citation>
    <scope>NUCLEOTIDE SEQUENCE [LARGE SCALE GENOMIC DNA]</scope>
    <source>
        <strain evidence="2">cv. Punajuju</strain>
        <tissue evidence="1">Leaves</tissue>
    </source>
</reference>
<gene>
    <name evidence="1" type="ORF">L2E82_11457</name>
</gene>
<sequence length="357" mass="41451">MDTDVGRWVLEFLLRQNSLDDRLLNVLIRVLPLPNNDPSIKKSLILRKLESDIEKGTISERTLDFLEQLEELDHTEGNPEVSEAMKAAYCTVAVHCTVKCIKESADDDLTYFNAVKRIWRDRISKMEKFDLTNRVGLVSDDLWDWMNDFEAGVWVSNHFEKILVKYKELDVSEAVRGYVKEAKEKMGPTFLELVAETLNNDMLKEVPDSGKEQEHHNQIKENSASGDPNVGQYVDTNVNSKDNCNFNLNNGDDQEPKISLMEQNSNAHAIFEWNDYIDGSKNGSPKKRPISPLKYKNKKPPQTRKKMRWSTIEEDTLRTAVQKYGKGNWKLMLNMYRDIFVDRTEVDLKDKWRNLTR</sequence>
<reference evidence="2" key="1">
    <citation type="journal article" date="2022" name="Mol. Ecol. Resour.">
        <title>The genomes of chicory, endive, great burdock and yacon provide insights into Asteraceae palaeo-polyploidization history and plant inulin production.</title>
        <authorList>
            <person name="Fan W."/>
            <person name="Wang S."/>
            <person name="Wang H."/>
            <person name="Wang A."/>
            <person name="Jiang F."/>
            <person name="Liu H."/>
            <person name="Zhao H."/>
            <person name="Xu D."/>
            <person name="Zhang Y."/>
        </authorList>
    </citation>
    <scope>NUCLEOTIDE SEQUENCE [LARGE SCALE GENOMIC DNA]</scope>
    <source>
        <strain evidence="2">cv. Punajuju</strain>
    </source>
</reference>
<organism evidence="1 2">
    <name type="scientific">Cichorium intybus</name>
    <name type="common">Chicory</name>
    <dbReference type="NCBI Taxonomy" id="13427"/>
    <lineage>
        <taxon>Eukaryota</taxon>
        <taxon>Viridiplantae</taxon>
        <taxon>Streptophyta</taxon>
        <taxon>Embryophyta</taxon>
        <taxon>Tracheophyta</taxon>
        <taxon>Spermatophyta</taxon>
        <taxon>Magnoliopsida</taxon>
        <taxon>eudicotyledons</taxon>
        <taxon>Gunneridae</taxon>
        <taxon>Pentapetalae</taxon>
        <taxon>asterids</taxon>
        <taxon>campanulids</taxon>
        <taxon>Asterales</taxon>
        <taxon>Asteraceae</taxon>
        <taxon>Cichorioideae</taxon>
        <taxon>Cichorieae</taxon>
        <taxon>Cichoriinae</taxon>
        <taxon>Cichorium</taxon>
    </lineage>
</organism>
<comment type="caution">
    <text evidence="1">The sequence shown here is derived from an EMBL/GenBank/DDBJ whole genome shotgun (WGS) entry which is preliminary data.</text>
</comment>
<evidence type="ECO:0000313" key="2">
    <source>
        <dbReference type="Proteomes" id="UP001055811"/>
    </source>
</evidence>
<protein>
    <submittedName>
        <fullName evidence="1">Uncharacterized protein</fullName>
    </submittedName>
</protein>
<dbReference type="EMBL" id="CM042010">
    <property type="protein sequence ID" value="KAI3781442.1"/>
    <property type="molecule type" value="Genomic_DNA"/>
</dbReference>
<name>A0ACB9GDJ9_CICIN</name>
<evidence type="ECO:0000313" key="1">
    <source>
        <dbReference type="EMBL" id="KAI3781442.1"/>
    </source>
</evidence>
<dbReference type="Proteomes" id="UP001055811">
    <property type="component" value="Linkage Group LG02"/>
</dbReference>
<accession>A0ACB9GDJ9</accession>
<proteinExistence type="predicted"/>
<keyword evidence="2" id="KW-1185">Reference proteome</keyword>